<proteinExistence type="predicted"/>
<accession>A0A2H0TZ32</accession>
<sequence length="166" mass="19784">MNTVIKKGKRRNVQRYLCTTCKHSYQNKRRSKRTNKKLLKEYVWQRQTYGDLASKYNRSTKWIQRKLDEAKVKSVVKINKKELVLVVDVTFFTRTKGLCVFREPNLKKNVWWKKVKVENTDIYLQGKKHLEKNGFVIRAVILDGKRGVREVFSSIPVQIVISIKRR</sequence>
<dbReference type="EMBL" id="PFBU01000025">
    <property type="protein sequence ID" value="PIR78487.1"/>
    <property type="molecule type" value="Genomic_DNA"/>
</dbReference>
<dbReference type="AlphaFoldDB" id="A0A2H0TZ32"/>
<dbReference type="Proteomes" id="UP000230852">
    <property type="component" value="Unassembled WGS sequence"/>
</dbReference>
<gene>
    <name evidence="1" type="ORF">COU28_01465</name>
</gene>
<evidence type="ECO:0000313" key="2">
    <source>
        <dbReference type="Proteomes" id="UP000230852"/>
    </source>
</evidence>
<comment type="caution">
    <text evidence="1">The sequence shown here is derived from an EMBL/GenBank/DDBJ whole genome shotgun (WGS) entry which is preliminary data.</text>
</comment>
<reference evidence="2" key="1">
    <citation type="submission" date="2017-09" db="EMBL/GenBank/DDBJ databases">
        <title>Depth-based differentiation of microbial function through sediment-hosted aquifers and enrichment of novel symbionts in the deep terrestrial subsurface.</title>
        <authorList>
            <person name="Probst A.J."/>
            <person name="Ladd B."/>
            <person name="Jarett J.K."/>
            <person name="Geller-Mcgrath D.E."/>
            <person name="Sieber C.M.K."/>
            <person name="Emerson J.B."/>
            <person name="Anantharaman K."/>
            <person name="Thomas B.C."/>
            <person name="Malmstrom R."/>
            <person name="Stieglmeier M."/>
            <person name="Klingl A."/>
            <person name="Woyke T."/>
            <person name="Ryan C.M."/>
            <person name="Banfield J.F."/>
        </authorList>
    </citation>
    <scope>NUCLEOTIDE SEQUENCE [LARGE SCALE GENOMIC DNA]</scope>
</reference>
<protein>
    <submittedName>
        <fullName evidence="1">Uncharacterized protein</fullName>
    </submittedName>
</protein>
<evidence type="ECO:0000313" key="1">
    <source>
        <dbReference type="EMBL" id="PIR78487.1"/>
    </source>
</evidence>
<name>A0A2H0TZ32_9BACT</name>
<organism evidence="1 2">
    <name type="scientific">Candidatus Magasanikbacteria bacterium CG10_big_fil_rev_8_21_14_0_10_36_16</name>
    <dbReference type="NCBI Taxonomy" id="1974645"/>
    <lineage>
        <taxon>Bacteria</taxon>
        <taxon>Candidatus Magasanikiibacteriota</taxon>
    </lineage>
</organism>